<feature type="region of interest" description="Disordered" evidence="2">
    <location>
        <begin position="1093"/>
        <end position="1125"/>
    </location>
</feature>
<reference evidence="6" key="1">
    <citation type="submission" date="2015-02" db="EMBL/GenBank/DDBJ databases">
        <title>Genome sequencing for Strongylocentrotus purpuratus.</title>
        <authorList>
            <person name="Murali S."/>
            <person name="Liu Y."/>
            <person name="Vee V."/>
            <person name="English A."/>
            <person name="Wang M."/>
            <person name="Skinner E."/>
            <person name="Han Y."/>
            <person name="Muzny D.M."/>
            <person name="Worley K.C."/>
            <person name="Gibbs R.A."/>
        </authorList>
    </citation>
    <scope>NUCLEOTIDE SEQUENCE</scope>
</reference>
<evidence type="ECO:0000256" key="1">
    <source>
        <dbReference type="SAM" id="Coils"/>
    </source>
</evidence>
<feature type="region of interest" description="Disordered" evidence="2">
    <location>
        <begin position="596"/>
        <end position="679"/>
    </location>
</feature>
<dbReference type="EnsemblMetazoa" id="XM_030998185">
    <property type="protein sequence ID" value="XP_030854045"/>
    <property type="gene ID" value="LOC105437276"/>
</dbReference>
<feature type="region of interest" description="Disordered" evidence="2">
    <location>
        <begin position="1160"/>
        <end position="1241"/>
    </location>
</feature>
<evidence type="ECO:0000256" key="2">
    <source>
        <dbReference type="SAM" id="MobiDB-lite"/>
    </source>
</evidence>
<dbReference type="OrthoDB" id="431588at2759"/>
<dbReference type="InterPro" id="IPR028089">
    <property type="entry name" value="DUF4455"/>
</dbReference>
<feature type="compositionally biased region" description="Low complexity" evidence="2">
    <location>
        <begin position="616"/>
        <end position="645"/>
    </location>
</feature>
<feature type="domain" description="DUF4455" evidence="3">
    <location>
        <begin position="131"/>
        <end position="596"/>
    </location>
</feature>
<dbReference type="PANTHER" id="PTHR21444">
    <property type="entry name" value="COILED-COIL DOMAIN-CONTAINING PROTEIN 180"/>
    <property type="match status" value="1"/>
</dbReference>
<evidence type="ECO:0000259" key="3">
    <source>
        <dbReference type="Pfam" id="PF14643"/>
    </source>
</evidence>
<evidence type="ECO:0000259" key="4">
    <source>
        <dbReference type="Pfam" id="PF14644"/>
    </source>
</evidence>
<evidence type="ECO:0000313" key="5">
    <source>
        <dbReference type="EnsemblMetazoa" id="XP_030854044"/>
    </source>
</evidence>
<feature type="compositionally biased region" description="Polar residues" evidence="2">
    <location>
        <begin position="1172"/>
        <end position="1190"/>
    </location>
</feature>
<dbReference type="Pfam" id="PF14644">
    <property type="entry name" value="DUF4456"/>
    <property type="match status" value="1"/>
</dbReference>
<dbReference type="PANTHER" id="PTHR21444:SF14">
    <property type="entry name" value="COILED-COIL DOMAIN-CONTAINING PROTEIN 180"/>
    <property type="match status" value="1"/>
</dbReference>
<dbReference type="RefSeq" id="XP_030854045.1">
    <property type="nucleotide sequence ID" value="XM_030998185.1"/>
</dbReference>
<dbReference type="CTD" id="100499483"/>
<dbReference type="KEGG" id="spu:105437276"/>
<feature type="region of interest" description="Disordered" evidence="2">
    <location>
        <begin position="1506"/>
        <end position="1549"/>
    </location>
</feature>
<keyword evidence="6" id="KW-1185">Reference proteome</keyword>
<organism evidence="5 6">
    <name type="scientific">Strongylocentrotus purpuratus</name>
    <name type="common">Purple sea urchin</name>
    <dbReference type="NCBI Taxonomy" id="7668"/>
    <lineage>
        <taxon>Eukaryota</taxon>
        <taxon>Metazoa</taxon>
        <taxon>Echinodermata</taxon>
        <taxon>Eleutherozoa</taxon>
        <taxon>Echinozoa</taxon>
        <taxon>Echinoidea</taxon>
        <taxon>Euechinoidea</taxon>
        <taxon>Echinacea</taxon>
        <taxon>Camarodonta</taxon>
        <taxon>Echinidea</taxon>
        <taxon>Strongylocentrotidae</taxon>
        <taxon>Strongylocentrotus</taxon>
    </lineage>
</organism>
<evidence type="ECO:0000313" key="6">
    <source>
        <dbReference type="Proteomes" id="UP000007110"/>
    </source>
</evidence>
<feature type="coiled-coil region" evidence="1">
    <location>
        <begin position="496"/>
        <end position="534"/>
    </location>
</feature>
<dbReference type="InterPro" id="IPR027914">
    <property type="entry name" value="DUF4456"/>
</dbReference>
<protein>
    <recommendedName>
        <fullName evidence="7">Coiled-coil domain-containing protein 180-like</fullName>
    </recommendedName>
</protein>
<name>A0A7M7PMF2_STRPU</name>
<reference evidence="5" key="2">
    <citation type="submission" date="2021-01" db="UniProtKB">
        <authorList>
            <consortium name="EnsemblMetazoa"/>
        </authorList>
    </citation>
    <scope>IDENTIFICATION</scope>
</reference>
<accession>A0A7M7PMF2</accession>
<dbReference type="Pfam" id="PF14643">
    <property type="entry name" value="DUF4455"/>
    <property type="match status" value="1"/>
</dbReference>
<sequence length="1620" mass="183613">MMAETKAVRVVPSGHIYKQIFDAQVQLVKTLEQNEHPRQQSEPKTSSIPLVHENRAEMGKSLLPSRDIDWIESLPNNQLTENPVLYRHSVETADRKATEPRSVIAAREVRGLADTIEAEKLGSDIIERLAESRRVRHDEATEDLHHEFTIISNDIEPKIAAGGEFLIKKLEDNDKEIDKMLALIADDDDLKGYALSELVSLWAQVEEQAWIRREYIDEMDIALNVLEDDRLAKLKDILKTYAKKMEDIAYLMPPDVQRLIEKESTVINQTLLTNRRAYTDLHARLMKTDIERDKNHRGIWEDRLADWRKLNIEIAVKKFMDFMQSECIVNPSKVNALLEKMHHEQVQLNIERLQILTKLNEMKPPKSTKTAAYQWNKEIVNSCQRIEQLHVAYLDELHTEYEQVCKECLDMVENFQTELLDAGVCTELKVVEVTEERILPEVGLRQVSFEKALEDMDLSLERLAEHHAQELRSLFKFTQGAAHLWDVHEINLAKKERHLQEQLEECRRKHDNLNQDMEANLDILMDRLRQESSEEALKTTMDKAHQMLHKIQESYLHFYQDQELIVQDYPGMVQEELQRYDGSLCIFFEVDRVDPQEKQGKRKSSIKSQSQDSPRSSRAGSQAGSQADSQAGSQAGSKAASQAGSNTDSKAGSQPQDPQSTKSSPTKLGSSPRDTSLRKTVLTSLTKIRESSATSEEPPVVTEVLLTTNGTNFYVLTVAGEHGIVSDGDRNEDGTETVSGEDQPAYLANVTIPQETLKSIREIMRMSFLEHLEEWMIYAVQRAHSVVAAKTEELKSELDLRLHLHEPRSHRTELDIHNVRAAELLLHQERVTKHSKGVSCALSEVKQRFSAMQKEHDGVVERFKQEIDTMENVFVHASRSADLVSLSHQVNTKVESHMDVIRASLRQFRTYLDDTLQMLRESNARFIKSFKLFSGGGNFSPEEVEAYKKKLEKLATKIDSAEGFVMADLEGMEARRLTQATDIAGKFEDRFKSHLFDLTFIEKLSRWLNNTQVKIKGEVAESNTQAQTLMRVLNKLETRVDACERPNQDKEQITPGELLETLPSIFQAFDERAQYLNCAIHLLLNAPPLHPAPLSRGNQNTTAKVGFSGEQQQGPGSHHPSGTAVALTPITSTTTAALKAAKLQSEDAAVLVIKNILTSQKNKMKGQDEETPLTTPSVSRPLASQPTSTAGDAHGKGVARPPAKPVDKDRSKVNNPKRTTSMTSDHNPRRSASGTQKNKNNGLKFDPKYYIFGEKPEKETHLLAVVKRTLQDALDGLLTTADLYYRQKGSRAVTRPQAIHEIFEQCADVIVTKLQSYYKQADDYHNQCLQEFREQLERLEIEVAKVPSLVIKQLLKHHIQKASGLMKQGGGQFTQKLGQWEKARSQHKLLLRPTLGHPHNRNELVSLCDQEEERRKEYMAGVEDNAKALRDAMKSCGDDFVKQLATTTEQLLLLLDSELTVDDVITGRVDAKRMKTSALMRRKQAGLPLEDNEYVPLIKRGSRQWEGLPLSIQPEPTPPPKIETSQTPTQARSRSRLAKGKKVESEVAPTPTTTAAVTTQKTALAHQATYDARNHAFQQSTTDYEQRLKEIATKQEEQTTAENRWTGSWQTAVQKVKDLY</sequence>
<dbReference type="RefSeq" id="XP_030854044.1">
    <property type="nucleotide sequence ID" value="XM_030998184.1"/>
</dbReference>
<dbReference type="EnsemblMetazoa" id="XM_030998184">
    <property type="protein sequence ID" value="XP_030854044"/>
    <property type="gene ID" value="LOC105437276"/>
</dbReference>
<feature type="compositionally biased region" description="Polar residues" evidence="2">
    <location>
        <begin position="1523"/>
        <end position="1532"/>
    </location>
</feature>
<feature type="compositionally biased region" description="Polar residues" evidence="2">
    <location>
        <begin position="1213"/>
        <end position="1241"/>
    </location>
</feature>
<dbReference type="Proteomes" id="UP000007110">
    <property type="component" value="Unassembled WGS sequence"/>
</dbReference>
<dbReference type="OMA" id="FQEEQNM"/>
<keyword evidence="1" id="KW-0175">Coiled coil</keyword>
<dbReference type="GeneID" id="105437276"/>
<feature type="compositionally biased region" description="Polar residues" evidence="2">
    <location>
        <begin position="1096"/>
        <end position="1115"/>
    </location>
</feature>
<feature type="compositionally biased region" description="Polar residues" evidence="2">
    <location>
        <begin position="646"/>
        <end position="674"/>
    </location>
</feature>
<feature type="domain" description="DUF4456" evidence="4">
    <location>
        <begin position="1278"/>
        <end position="1482"/>
    </location>
</feature>
<proteinExistence type="predicted"/>
<dbReference type="InParanoid" id="A0A7M7PMF2"/>
<evidence type="ECO:0008006" key="7">
    <source>
        <dbReference type="Google" id="ProtNLM"/>
    </source>
</evidence>